<name>A0A1G1XSV6_9BACT</name>
<proteinExistence type="predicted"/>
<accession>A0A1G1XSV6</accession>
<reference evidence="2 3" key="1">
    <citation type="journal article" date="2016" name="Nat. Commun.">
        <title>Thousands of microbial genomes shed light on interconnected biogeochemical processes in an aquifer system.</title>
        <authorList>
            <person name="Anantharaman K."/>
            <person name="Brown C.T."/>
            <person name="Hug L.A."/>
            <person name="Sharon I."/>
            <person name="Castelle C.J."/>
            <person name="Probst A.J."/>
            <person name="Thomas B.C."/>
            <person name="Singh A."/>
            <person name="Wilkins M.J."/>
            <person name="Karaoz U."/>
            <person name="Brodie E.L."/>
            <person name="Williams K.H."/>
            <person name="Hubbard S.S."/>
            <person name="Banfield J.F."/>
        </authorList>
    </citation>
    <scope>NUCLEOTIDE SEQUENCE [LARGE SCALE GENOMIC DNA]</scope>
</reference>
<evidence type="ECO:0000313" key="2">
    <source>
        <dbReference type="EMBL" id="OGY43042.1"/>
    </source>
</evidence>
<comment type="caution">
    <text evidence="2">The sequence shown here is derived from an EMBL/GenBank/DDBJ whole genome shotgun (WGS) entry which is preliminary data.</text>
</comment>
<evidence type="ECO:0000313" key="3">
    <source>
        <dbReference type="Proteomes" id="UP000178930"/>
    </source>
</evidence>
<feature type="transmembrane region" description="Helical" evidence="1">
    <location>
        <begin position="41"/>
        <end position="61"/>
    </location>
</feature>
<organism evidence="2 3">
    <name type="scientific">Candidatus Buchananbacteria bacterium RIFCSPHIGHO2_01_FULL_39_14</name>
    <dbReference type="NCBI Taxonomy" id="1797532"/>
    <lineage>
        <taxon>Bacteria</taxon>
        <taxon>Candidatus Buchananiibacteriota</taxon>
    </lineage>
</organism>
<evidence type="ECO:0000256" key="1">
    <source>
        <dbReference type="SAM" id="Phobius"/>
    </source>
</evidence>
<dbReference type="AlphaFoldDB" id="A0A1G1XSV6"/>
<keyword evidence="1" id="KW-0472">Membrane</keyword>
<keyword evidence="1" id="KW-1133">Transmembrane helix</keyword>
<keyword evidence="1" id="KW-0812">Transmembrane</keyword>
<gene>
    <name evidence="2" type="ORF">A2729_05775</name>
</gene>
<sequence length="88" mass="9793">MMKIMVVAVNTVCLNVPVVMKQKLNVLAPKTYIFAKISPKSGLIFVIFVISDELPIVFLLLSSYSPWSIQLPLFYLSFRPSVASGEIS</sequence>
<dbReference type="EMBL" id="MHIB01000046">
    <property type="protein sequence ID" value="OGY43042.1"/>
    <property type="molecule type" value="Genomic_DNA"/>
</dbReference>
<dbReference type="Proteomes" id="UP000178930">
    <property type="component" value="Unassembled WGS sequence"/>
</dbReference>
<protein>
    <submittedName>
        <fullName evidence="2">Uncharacterized protein</fullName>
    </submittedName>
</protein>